<dbReference type="Proteomes" id="UP000006038">
    <property type="component" value="Chromosome 5"/>
</dbReference>
<accession>J3M531</accession>
<evidence type="ECO:0000313" key="2">
    <source>
        <dbReference type="EnsemblPlants" id="OB05G17050.1"/>
    </source>
</evidence>
<proteinExistence type="predicted"/>
<dbReference type="Pfam" id="PF13963">
    <property type="entry name" value="Transpos_assoc"/>
    <property type="match status" value="1"/>
</dbReference>
<dbReference type="EnsemblPlants" id="OB05G17050.1">
    <property type="protein sequence ID" value="OB05G17050.1"/>
    <property type="gene ID" value="OB05G17050"/>
</dbReference>
<evidence type="ECO:0000313" key="3">
    <source>
        <dbReference type="Proteomes" id="UP000006038"/>
    </source>
</evidence>
<reference evidence="2" key="1">
    <citation type="journal article" date="2013" name="Nat. Commun.">
        <title>Whole-genome sequencing of Oryza brachyantha reveals mechanisms underlying Oryza genome evolution.</title>
        <authorList>
            <person name="Chen J."/>
            <person name="Huang Q."/>
            <person name="Gao D."/>
            <person name="Wang J."/>
            <person name="Lang Y."/>
            <person name="Liu T."/>
            <person name="Li B."/>
            <person name="Bai Z."/>
            <person name="Luis Goicoechea J."/>
            <person name="Liang C."/>
            <person name="Chen C."/>
            <person name="Zhang W."/>
            <person name="Sun S."/>
            <person name="Liao Y."/>
            <person name="Zhang X."/>
            <person name="Yang L."/>
            <person name="Song C."/>
            <person name="Wang M."/>
            <person name="Shi J."/>
            <person name="Liu G."/>
            <person name="Liu J."/>
            <person name="Zhou H."/>
            <person name="Zhou W."/>
            <person name="Yu Q."/>
            <person name="An N."/>
            <person name="Chen Y."/>
            <person name="Cai Q."/>
            <person name="Wang B."/>
            <person name="Liu B."/>
            <person name="Min J."/>
            <person name="Huang Y."/>
            <person name="Wu H."/>
            <person name="Li Z."/>
            <person name="Zhang Y."/>
            <person name="Yin Y."/>
            <person name="Song W."/>
            <person name="Jiang J."/>
            <person name="Jackson S.A."/>
            <person name="Wing R.A."/>
            <person name="Wang J."/>
            <person name="Chen M."/>
        </authorList>
    </citation>
    <scope>NUCLEOTIDE SEQUENCE [LARGE SCALE GENOMIC DNA]</scope>
    <source>
        <strain evidence="2">cv. IRGC 101232</strain>
    </source>
</reference>
<dbReference type="Gramene" id="OB05G17050.1">
    <property type="protein sequence ID" value="OB05G17050.1"/>
    <property type="gene ID" value="OB05G17050"/>
</dbReference>
<keyword evidence="3" id="KW-1185">Reference proteome</keyword>
<reference evidence="2" key="2">
    <citation type="submission" date="2013-04" db="UniProtKB">
        <authorList>
            <consortium name="EnsemblPlants"/>
        </authorList>
    </citation>
    <scope>IDENTIFICATION</scope>
</reference>
<name>J3M531_ORYBR</name>
<protein>
    <recommendedName>
        <fullName evidence="1">Transposase-associated domain-containing protein</fullName>
    </recommendedName>
</protein>
<organism evidence="2">
    <name type="scientific">Oryza brachyantha</name>
    <name type="common">malo sina</name>
    <dbReference type="NCBI Taxonomy" id="4533"/>
    <lineage>
        <taxon>Eukaryota</taxon>
        <taxon>Viridiplantae</taxon>
        <taxon>Streptophyta</taxon>
        <taxon>Embryophyta</taxon>
        <taxon>Tracheophyta</taxon>
        <taxon>Spermatophyta</taxon>
        <taxon>Magnoliopsida</taxon>
        <taxon>Liliopsida</taxon>
        <taxon>Poales</taxon>
        <taxon>Poaceae</taxon>
        <taxon>BOP clade</taxon>
        <taxon>Oryzoideae</taxon>
        <taxon>Oryzeae</taxon>
        <taxon>Oryzinae</taxon>
        <taxon>Oryza</taxon>
    </lineage>
</organism>
<sequence>MRVIHDELTAIDRSWMYGNIVKRHNKEYRNEVLNFIKSTEEDRKRRNNNYMCCLCADCKNKNMFDIRVDVHGHLIQRGFMEGYTCWVKHGEQEVATADRSGAKNQEDEDEHDMFVPSPLEGEMVDVDHNLLHDMLHDFVDPAYNKRDSSSLAGWSITRRHPYTPNARIVNNLRADIRRFLHYEYCNDLSGFFDDEGVLAKDKYKALAWWDQDKNSQNVLNTSSLLCVSTVFGSEQLRWDQDKN</sequence>
<dbReference type="HOGENOM" id="CLU_1144077_0_0_1"/>
<dbReference type="InterPro" id="IPR029480">
    <property type="entry name" value="Transpos_assoc"/>
</dbReference>
<feature type="domain" description="Transposase-associated" evidence="1">
    <location>
        <begin position="13"/>
        <end position="91"/>
    </location>
</feature>
<dbReference type="AlphaFoldDB" id="J3M531"/>
<evidence type="ECO:0000259" key="1">
    <source>
        <dbReference type="Pfam" id="PF13963"/>
    </source>
</evidence>